<dbReference type="EMBL" id="PCTL01000025">
    <property type="protein sequence ID" value="PIP73300.1"/>
    <property type="molecule type" value="Genomic_DNA"/>
</dbReference>
<reference evidence="10 11" key="1">
    <citation type="submission" date="2017-09" db="EMBL/GenBank/DDBJ databases">
        <title>Depth-based differentiation of microbial function through sediment-hosted aquifers and enrichment of novel symbionts in the deep terrestrial subsurface.</title>
        <authorList>
            <person name="Probst A.J."/>
            <person name="Ladd B."/>
            <person name="Jarett J.K."/>
            <person name="Geller-Mcgrath D.E."/>
            <person name="Sieber C.M."/>
            <person name="Emerson J.B."/>
            <person name="Anantharaman K."/>
            <person name="Thomas B.C."/>
            <person name="Malmstrom R."/>
            <person name="Stieglmeier M."/>
            <person name="Klingl A."/>
            <person name="Woyke T."/>
            <person name="Ryan C.M."/>
            <person name="Banfield J.F."/>
        </authorList>
    </citation>
    <scope>NUCLEOTIDE SEQUENCE [LARGE SCALE GENOMIC DNA]</scope>
    <source>
        <strain evidence="10">CG22_combo_CG10-13_8_21_14_all_47_15</strain>
    </source>
</reference>
<comment type="caution">
    <text evidence="10">The sequence shown here is derived from an EMBL/GenBank/DDBJ whole genome shotgun (WGS) entry which is preliminary data.</text>
</comment>
<dbReference type="AlphaFoldDB" id="A0A2H0CV85"/>
<feature type="domain" description="S5 DRBM" evidence="9">
    <location>
        <begin position="74"/>
        <end position="137"/>
    </location>
</feature>
<feature type="region of interest" description="Disordered" evidence="8">
    <location>
        <begin position="1"/>
        <end position="71"/>
    </location>
</feature>
<dbReference type="PANTHER" id="PTHR48277:SF1">
    <property type="entry name" value="MITOCHONDRIAL RIBOSOMAL PROTEIN S5"/>
    <property type="match status" value="1"/>
</dbReference>
<gene>
    <name evidence="10" type="ORF">COW88_02455</name>
</gene>
<evidence type="ECO:0000256" key="6">
    <source>
        <dbReference type="PROSITE-ProRule" id="PRU00268"/>
    </source>
</evidence>
<feature type="compositionally biased region" description="Basic residues" evidence="8">
    <location>
        <begin position="31"/>
        <end position="47"/>
    </location>
</feature>
<evidence type="ECO:0000259" key="9">
    <source>
        <dbReference type="PROSITE" id="PS50881"/>
    </source>
</evidence>
<evidence type="ECO:0000256" key="2">
    <source>
        <dbReference type="ARBA" id="ARBA00022980"/>
    </source>
</evidence>
<organism evidence="10 11">
    <name type="scientific">Candidatus Lloydbacteria bacterium CG22_combo_CG10-13_8_21_14_all_47_15</name>
    <dbReference type="NCBI Taxonomy" id="1974635"/>
    <lineage>
        <taxon>Bacteria</taxon>
        <taxon>Candidatus Lloydiibacteriota</taxon>
    </lineage>
</organism>
<dbReference type="Gene3D" id="3.30.160.20">
    <property type="match status" value="1"/>
</dbReference>
<evidence type="ECO:0000256" key="5">
    <source>
        <dbReference type="ARBA" id="ARBA00035519"/>
    </source>
</evidence>
<keyword evidence="3 6" id="KW-0687">Ribonucleoprotein</keyword>
<evidence type="ECO:0000313" key="10">
    <source>
        <dbReference type="EMBL" id="PIP73300.1"/>
    </source>
</evidence>
<dbReference type="GO" id="GO:0005840">
    <property type="term" value="C:ribosome"/>
    <property type="evidence" value="ECO:0007669"/>
    <property type="project" value="UniProtKB-KW"/>
</dbReference>
<dbReference type="SUPFAM" id="SSF54768">
    <property type="entry name" value="dsRNA-binding domain-like"/>
    <property type="match status" value="1"/>
</dbReference>
<dbReference type="InterPro" id="IPR005324">
    <property type="entry name" value="Ribosomal_uS5_C"/>
</dbReference>
<dbReference type="GO" id="GO:1990904">
    <property type="term" value="C:ribonucleoprotein complex"/>
    <property type="evidence" value="ECO:0007669"/>
    <property type="project" value="UniProtKB-UniRule"/>
</dbReference>
<dbReference type="InterPro" id="IPR020568">
    <property type="entry name" value="Ribosomal_Su5_D2-typ_SF"/>
</dbReference>
<dbReference type="FunFam" id="3.30.230.10:FF:000002">
    <property type="entry name" value="30S ribosomal protein S5"/>
    <property type="match status" value="1"/>
</dbReference>
<dbReference type="PROSITE" id="PS50881">
    <property type="entry name" value="S5_DSRBD"/>
    <property type="match status" value="1"/>
</dbReference>
<evidence type="ECO:0000256" key="8">
    <source>
        <dbReference type="SAM" id="MobiDB-lite"/>
    </source>
</evidence>
<evidence type="ECO:0000256" key="4">
    <source>
        <dbReference type="ARBA" id="ARBA00035255"/>
    </source>
</evidence>
<dbReference type="InterPro" id="IPR000851">
    <property type="entry name" value="Ribosomal_uS5"/>
</dbReference>
<dbReference type="InterPro" id="IPR014721">
    <property type="entry name" value="Ribsml_uS5_D2-typ_fold_subgr"/>
</dbReference>
<evidence type="ECO:0000256" key="3">
    <source>
        <dbReference type="ARBA" id="ARBA00023274"/>
    </source>
</evidence>
<dbReference type="Pfam" id="PF03719">
    <property type="entry name" value="Ribosomal_S5_C"/>
    <property type="match status" value="1"/>
</dbReference>
<protein>
    <recommendedName>
        <fullName evidence="4">Small ribosomal subunit protein uS5</fullName>
    </recommendedName>
    <alternativeName>
        <fullName evidence="5">30S ribosomal protein S5</fullName>
    </alternativeName>
</protein>
<dbReference type="PANTHER" id="PTHR48277">
    <property type="entry name" value="MITOCHONDRIAL RIBOSOMAL PROTEIN S5"/>
    <property type="match status" value="1"/>
</dbReference>
<dbReference type="Pfam" id="PF00333">
    <property type="entry name" value="Ribosomal_S5"/>
    <property type="match status" value="1"/>
</dbReference>
<dbReference type="GO" id="GO:0003735">
    <property type="term" value="F:structural constituent of ribosome"/>
    <property type="evidence" value="ECO:0007669"/>
    <property type="project" value="UniProtKB-UniRule"/>
</dbReference>
<name>A0A2H0CV85_9BACT</name>
<dbReference type="Proteomes" id="UP000230638">
    <property type="component" value="Unassembled WGS sequence"/>
</dbReference>
<comment type="similarity">
    <text evidence="1 7">Belongs to the universal ribosomal protein uS5 family.</text>
</comment>
<dbReference type="SUPFAM" id="SSF54211">
    <property type="entry name" value="Ribosomal protein S5 domain 2-like"/>
    <property type="match status" value="1"/>
</dbReference>
<dbReference type="GO" id="GO:0003723">
    <property type="term" value="F:RNA binding"/>
    <property type="evidence" value="ECO:0007669"/>
    <property type="project" value="InterPro"/>
</dbReference>
<dbReference type="GO" id="GO:0005737">
    <property type="term" value="C:cytoplasm"/>
    <property type="evidence" value="ECO:0007669"/>
    <property type="project" value="UniProtKB-ARBA"/>
</dbReference>
<dbReference type="GO" id="GO:0006412">
    <property type="term" value="P:translation"/>
    <property type="evidence" value="ECO:0007669"/>
    <property type="project" value="InterPro"/>
</dbReference>
<evidence type="ECO:0000256" key="7">
    <source>
        <dbReference type="RuleBase" id="RU003823"/>
    </source>
</evidence>
<evidence type="ECO:0000313" key="11">
    <source>
        <dbReference type="Proteomes" id="UP000230638"/>
    </source>
</evidence>
<keyword evidence="2 6" id="KW-0689">Ribosomal protein</keyword>
<accession>A0A2H0CV85</accession>
<dbReference type="Gene3D" id="3.30.230.10">
    <property type="match status" value="1"/>
</dbReference>
<evidence type="ECO:0000256" key="1">
    <source>
        <dbReference type="ARBA" id="ARBA00008945"/>
    </source>
</evidence>
<sequence length="220" mass="23411">MPEAKHTTEKTNVAVPDAKRQSVAPDNERARGHKTPVGKRRPERARHGKGENTGGAGGRRPLRRERKERPRSEFDHKVIGVRRVTRVVAGGRRFSFSAAVVIGNRKGSVGVGLGKAADTALAIEKATRDAKKHMLAIPLSKEMMIAHEVGSKYASSRVTIWPAPGKGVVAGSSVRIVLDLAGIKDAGAKILSRSKNPTNNARAAIKALGMLAGASTAARR</sequence>
<proteinExistence type="inferred from homology"/>
<dbReference type="InterPro" id="IPR013810">
    <property type="entry name" value="Ribosomal_uS5_N"/>
</dbReference>